<organism evidence="6 7">
    <name type="scientific">Niallia oryzisoli</name>
    <dbReference type="NCBI Taxonomy" id="1737571"/>
    <lineage>
        <taxon>Bacteria</taxon>
        <taxon>Bacillati</taxon>
        <taxon>Bacillota</taxon>
        <taxon>Bacilli</taxon>
        <taxon>Bacillales</taxon>
        <taxon>Bacillaceae</taxon>
        <taxon>Niallia</taxon>
    </lineage>
</organism>
<protein>
    <submittedName>
        <fullName evidence="6">ABC transporter substrate-binding protein</fullName>
    </submittedName>
</protein>
<evidence type="ECO:0000259" key="5">
    <source>
        <dbReference type="SMART" id="SM00062"/>
    </source>
</evidence>
<gene>
    <name evidence="6" type="ORF">R4Z09_01180</name>
</gene>
<accession>A0ABZ2CD33</accession>
<evidence type="ECO:0000313" key="6">
    <source>
        <dbReference type="EMBL" id="WVX81689.1"/>
    </source>
</evidence>
<sequence>MMKKRLLAPLLLVFLLFLSACGNGNENESAEKDENTKEEPKTETKAAEPSGEKMTIGVLPAESAIPIILAKEKGFFEEEGVNVSIKSFSSPNDRNVAVQAKELDAAIGDVMTEATFKDNGINMKITSDISEDFKILSSPDSGITEMSGLSGKKVSLVPNFILEYIMDEFAKKDKFDYEIVEIPSFSGRAEALLSNQIDGVVFTEPQAGMLVKQGAHLLGSSKEAGIKGGTIQFTDEMIESKSADIKAFYTAYNKAVDYMNDTEAAEYSDILTKYQFPEQMSDYLASMPDDIAHAGKIDQDQFDSIIKWTKEKGQIKKEYSYKELTDFSFIEEK</sequence>
<dbReference type="Gene3D" id="3.40.190.10">
    <property type="entry name" value="Periplasmic binding protein-like II"/>
    <property type="match status" value="2"/>
</dbReference>
<keyword evidence="1" id="KW-0564">Palmitate</keyword>
<dbReference type="PANTHER" id="PTHR31528">
    <property type="entry name" value="4-AMINO-5-HYDROXYMETHYL-2-METHYLPYRIMIDINE PHOSPHATE SYNTHASE THI11-RELATED"/>
    <property type="match status" value="1"/>
</dbReference>
<dbReference type="PROSITE" id="PS51257">
    <property type="entry name" value="PROKAR_LIPOPROTEIN"/>
    <property type="match status" value="1"/>
</dbReference>
<feature type="signal peptide" evidence="4">
    <location>
        <begin position="1"/>
        <end position="22"/>
    </location>
</feature>
<feature type="compositionally biased region" description="Basic and acidic residues" evidence="3">
    <location>
        <begin position="29"/>
        <end position="46"/>
    </location>
</feature>
<evidence type="ECO:0000313" key="7">
    <source>
        <dbReference type="Proteomes" id="UP001357223"/>
    </source>
</evidence>
<dbReference type="SUPFAM" id="SSF53850">
    <property type="entry name" value="Periplasmic binding protein-like II"/>
    <property type="match status" value="1"/>
</dbReference>
<reference evidence="6 7" key="1">
    <citation type="submission" date="2023-10" db="EMBL/GenBank/DDBJ databases">
        <title>Niallia locisalis sp.nov. isolated from a salt pond sample.</title>
        <authorList>
            <person name="Li X.-J."/>
            <person name="Dong L."/>
        </authorList>
    </citation>
    <scope>NUCLEOTIDE SEQUENCE [LARGE SCALE GENOMIC DNA]</scope>
    <source>
        <strain evidence="6 7">DSM 29761</strain>
    </source>
</reference>
<name>A0ABZ2CD33_9BACI</name>
<proteinExistence type="predicted"/>
<evidence type="ECO:0000256" key="3">
    <source>
        <dbReference type="SAM" id="MobiDB-lite"/>
    </source>
</evidence>
<dbReference type="InterPro" id="IPR001638">
    <property type="entry name" value="Solute-binding_3/MltF_N"/>
</dbReference>
<dbReference type="Pfam" id="PF09084">
    <property type="entry name" value="NMT1"/>
    <property type="match status" value="1"/>
</dbReference>
<dbReference type="EMBL" id="CP137640">
    <property type="protein sequence ID" value="WVX81689.1"/>
    <property type="molecule type" value="Genomic_DNA"/>
</dbReference>
<keyword evidence="4" id="KW-0732">Signal</keyword>
<dbReference type="InterPro" id="IPR015168">
    <property type="entry name" value="SsuA/THI5"/>
</dbReference>
<evidence type="ECO:0000256" key="1">
    <source>
        <dbReference type="ARBA" id="ARBA00023139"/>
    </source>
</evidence>
<dbReference type="SMART" id="SM00062">
    <property type="entry name" value="PBPb"/>
    <property type="match status" value="1"/>
</dbReference>
<dbReference type="PANTHER" id="PTHR31528:SF3">
    <property type="entry name" value="THIAMINE BIOSYNTHESIS PROTEIN HI_0357-RELATED"/>
    <property type="match status" value="1"/>
</dbReference>
<keyword evidence="7" id="KW-1185">Reference proteome</keyword>
<keyword evidence="2" id="KW-0449">Lipoprotein</keyword>
<evidence type="ECO:0000256" key="4">
    <source>
        <dbReference type="SAM" id="SignalP"/>
    </source>
</evidence>
<dbReference type="Proteomes" id="UP001357223">
    <property type="component" value="Chromosome"/>
</dbReference>
<feature type="region of interest" description="Disordered" evidence="3">
    <location>
        <begin position="26"/>
        <end position="53"/>
    </location>
</feature>
<evidence type="ECO:0000256" key="2">
    <source>
        <dbReference type="ARBA" id="ARBA00023288"/>
    </source>
</evidence>
<dbReference type="InterPro" id="IPR027939">
    <property type="entry name" value="NMT1/THI5"/>
</dbReference>
<feature type="domain" description="Solute-binding protein family 3/N-terminal" evidence="5">
    <location>
        <begin position="53"/>
        <end position="278"/>
    </location>
</feature>
<dbReference type="RefSeq" id="WP_338450600.1">
    <property type="nucleotide sequence ID" value="NZ_CP137640.1"/>
</dbReference>
<feature type="chain" id="PRO_5046606512" evidence="4">
    <location>
        <begin position="23"/>
        <end position="333"/>
    </location>
</feature>